<sequence length="961" mass="109213">MNEAGGGGPLLHPPHEQPPNAEPRAEHPPPYEESSRSRSQLAHHPPLPPIPADCPSTLSDLRTGELESGSDGLSATSATSGLPATPSSARTARLQVSLHVCKRCQDSLLGAFDHCLAQHAHSHSTGLGGLLQSVHAVDEVEDARRLDEPPYFRIVRDPTRPKNQVYVDIADKVERERWVTFEGRRAAAAREDPQNARVSHGKSKAEKAGMGIDSGHVFSGALYKRTLEAKDKEIQHLREKLYDRIVAEQAEHATVDKLRTALNKSVNYYAYAEEWQSHESARLQQDVRYLKAEMSSLMAFLINSEEEKRKLRLQVEDLREEGTKKDLEVVAMNRAISEMKEKLHQSFKEFLSMDDTMTRLRKEAERGSDITNARNEVLQRNLDKLSRDYEAAVKDLTSLRGRVGELEFELGELVSQFNSCGEAKRKAEALNVKLTTELDRTTGELHRTRHSFEMSTIQNRQLESDLEETNRIAADVKYDLEVKIYNFTKDLGIVTTERNELDASLKTYKVDNDRLSSVLKSLTRAKDSLESAFRVSTQKHEKEIMMRESKIQELANLRVEDAKATKALQEQKEQLLFQVTDLQNSLDRETANVSMLNFEVAQVKRQSEEKVATLEEQIEKLLAAKGTMANDKRLLLDKLKTVRGDLHKTEEEYAAHRAQFSKYRSEGEATEAGHLKDLAEIRDAHKGLQKDHARLQEEHRVSVALIADLQVKFEASVKRSAEYEAQLRETLAEVKSLTEVNERIQLECAQAIGEKADIAIHRDSLLLKVDELTVMHANVQRENALVAKQQDAMILKLTQELYLTREDVARLDRLNKKVKHILDTVETDLAKMKKKLAEETFLRETLEARLYDIRKEYEGERKNRIAFERMNYRVERHQAARELERLAIMRLRDRKLDEVAKGLKGEYTRLNDISHILPASGVSVKRLGDRRLSAKSGRRKAGGIVDKNSQAGDSQWAKIIN</sequence>
<feature type="region of interest" description="Disordered" evidence="2">
    <location>
        <begin position="190"/>
        <end position="210"/>
    </location>
</feature>
<evidence type="ECO:0000256" key="1">
    <source>
        <dbReference type="SAM" id="Coils"/>
    </source>
</evidence>
<dbReference type="Proteomes" id="UP000269721">
    <property type="component" value="Unassembled WGS sequence"/>
</dbReference>
<feature type="coiled-coil region" evidence="1">
    <location>
        <begin position="368"/>
        <end position="402"/>
    </location>
</feature>
<name>A0A4P9WNM8_9FUNG</name>
<evidence type="ECO:0000256" key="2">
    <source>
        <dbReference type="SAM" id="MobiDB-lite"/>
    </source>
</evidence>
<evidence type="ECO:0000313" key="3">
    <source>
        <dbReference type="EMBL" id="RKO94584.1"/>
    </source>
</evidence>
<keyword evidence="4" id="KW-1185">Reference proteome</keyword>
<accession>A0A4P9WNM8</accession>
<dbReference type="EMBL" id="KZ993858">
    <property type="protein sequence ID" value="RKO94584.1"/>
    <property type="molecule type" value="Genomic_DNA"/>
</dbReference>
<organism evidence="3 4">
    <name type="scientific">Blyttiomyces helicus</name>
    <dbReference type="NCBI Taxonomy" id="388810"/>
    <lineage>
        <taxon>Eukaryota</taxon>
        <taxon>Fungi</taxon>
        <taxon>Fungi incertae sedis</taxon>
        <taxon>Chytridiomycota</taxon>
        <taxon>Chytridiomycota incertae sedis</taxon>
        <taxon>Chytridiomycetes</taxon>
        <taxon>Chytridiomycetes incertae sedis</taxon>
        <taxon>Blyttiomyces</taxon>
    </lineage>
</organism>
<feature type="coiled-coil region" evidence="1">
    <location>
        <begin position="604"/>
        <end position="747"/>
    </location>
</feature>
<proteinExistence type="predicted"/>
<feature type="region of interest" description="Disordered" evidence="2">
    <location>
        <begin position="1"/>
        <end position="87"/>
    </location>
</feature>
<feature type="coiled-coil region" evidence="1">
    <location>
        <begin position="512"/>
        <end position="574"/>
    </location>
</feature>
<dbReference type="AlphaFoldDB" id="A0A4P9WNM8"/>
<evidence type="ECO:0000313" key="4">
    <source>
        <dbReference type="Proteomes" id="UP000269721"/>
    </source>
</evidence>
<gene>
    <name evidence="3" type="ORF">BDK51DRAFT_29870</name>
</gene>
<feature type="compositionally biased region" description="Basic and acidic residues" evidence="2">
    <location>
        <begin position="23"/>
        <end position="36"/>
    </location>
</feature>
<reference evidence="4" key="1">
    <citation type="journal article" date="2018" name="Nat. Microbiol.">
        <title>Leveraging single-cell genomics to expand the fungal tree of life.</title>
        <authorList>
            <person name="Ahrendt S.R."/>
            <person name="Quandt C.A."/>
            <person name="Ciobanu D."/>
            <person name="Clum A."/>
            <person name="Salamov A."/>
            <person name="Andreopoulos B."/>
            <person name="Cheng J.F."/>
            <person name="Woyke T."/>
            <person name="Pelin A."/>
            <person name="Henrissat B."/>
            <person name="Reynolds N.K."/>
            <person name="Benny G.L."/>
            <person name="Smith M.E."/>
            <person name="James T.Y."/>
            <person name="Grigoriev I.V."/>
        </authorList>
    </citation>
    <scope>NUCLEOTIDE SEQUENCE [LARGE SCALE GENOMIC DNA]</scope>
</reference>
<protein>
    <submittedName>
        <fullName evidence="3">Uncharacterized protein</fullName>
    </submittedName>
</protein>
<keyword evidence="1" id="KW-0175">Coiled coil</keyword>
<dbReference type="OrthoDB" id="5594607at2759"/>
<feature type="compositionally biased region" description="Polar residues" evidence="2">
    <location>
        <begin position="71"/>
        <end position="87"/>
    </location>
</feature>